<evidence type="ECO:0000256" key="15">
    <source>
        <dbReference type="PIRSR" id="PIRSR602137-50"/>
    </source>
</evidence>
<dbReference type="EMBL" id="PCVI01000021">
    <property type="protein sequence ID" value="PIQ70298.1"/>
    <property type="molecule type" value="Genomic_DNA"/>
</dbReference>
<feature type="active site" description="Acyl-ester intermediate" evidence="15">
    <location>
        <position position="260"/>
    </location>
</feature>
<dbReference type="InterPro" id="IPR036138">
    <property type="entry name" value="PBP_dimer_sf"/>
</dbReference>
<evidence type="ECO:0000256" key="14">
    <source>
        <dbReference type="ARBA" id="ARBA00023316"/>
    </source>
</evidence>
<dbReference type="Proteomes" id="UP000231371">
    <property type="component" value="Unassembled WGS sequence"/>
</dbReference>
<evidence type="ECO:0000259" key="18">
    <source>
        <dbReference type="Pfam" id="PF00905"/>
    </source>
</evidence>
<gene>
    <name evidence="20" type="ORF">COV89_01305</name>
</gene>
<evidence type="ECO:0000313" key="21">
    <source>
        <dbReference type="Proteomes" id="UP000231371"/>
    </source>
</evidence>
<dbReference type="SUPFAM" id="SSF56519">
    <property type="entry name" value="Penicillin binding protein dimerisation domain"/>
    <property type="match status" value="1"/>
</dbReference>
<dbReference type="GO" id="GO:0071555">
    <property type="term" value="P:cell wall organization"/>
    <property type="evidence" value="ECO:0007669"/>
    <property type="project" value="TreeGrafter"/>
</dbReference>
<dbReference type="GO" id="GO:0017001">
    <property type="term" value="P:antibiotic catabolic process"/>
    <property type="evidence" value="ECO:0007669"/>
    <property type="project" value="InterPro"/>
</dbReference>
<evidence type="ECO:0000256" key="2">
    <source>
        <dbReference type="ARBA" id="ARBA00004236"/>
    </source>
</evidence>
<feature type="domain" description="Penicillin-binding protein dimerisation" evidence="19">
    <location>
        <begin position="75"/>
        <end position="177"/>
    </location>
</feature>
<reference evidence="20 21" key="1">
    <citation type="submission" date="2017-09" db="EMBL/GenBank/DDBJ databases">
        <title>Depth-based differentiation of microbial function through sediment-hosted aquifers and enrichment of novel symbionts in the deep terrestrial subsurface.</title>
        <authorList>
            <person name="Probst A.J."/>
            <person name="Ladd B."/>
            <person name="Jarett J.K."/>
            <person name="Geller-Mcgrath D.E."/>
            <person name="Sieber C.M."/>
            <person name="Emerson J.B."/>
            <person name="Anantharaman K."/>
            <person name="Thomas B.C."/>
            <person name="Malmstrom R."/>
            <person name="Stieglmeier M."/>
            <person name="Klingl A."/>
            <person name="Woyke T."/>
            <person name="Ryan C.M."/>
            <person name="Banfield J.F."/>
        </authorList>
    </citation>
    <scope>NUCLEOTIDE SEQUENCE [LARGE SCALE GENOMIC DNA]</scope>
    <source>
        <strain evidence="20">CG11_big_fil_rev_8_21_14_0_20_40_12</strain>
    </source>
</reference>
<name>A0A2H0KGA0_9BACT</name>
<feature type="domain" description="Penicillin-binding protein transpeptidase" evidence="18">
    <location>
        <begin position="209"/>
        <end position="528"/>
    </location>
</feature>
<keyword evidence="7" id="KW-0732">Signal</keyword>
<proteinExistence type="inferred from homology"/>
<evidence type="ECO:0000256" key="5">
    <source>
        <dbReference type="ARBA" id="ARBA00022475"/>
    </source>
</evidence>
<evidence type="ECO:0000313" key="20">
    <source>
        <dbReference type="EMBL" id="PIQ70298.1"/>
    </source>
</evidence>
<dbReference type="Gene3D" id="3.40.710.10">
    <property type="entry name" value="DD-peptidase/beta-lactamase superfamily"/>
    <property type="match status" value="1"/>
</dbReference>
<evidence type="ECO:0000256" key="9">
    <source>
        <dbReference type="ARBA" id="ARBA00022960"/>
    </source>
</evidence>
<evidence type="ECO:0000256" key="4">
    <source>
        <dbReference type="ARBA" id="ARBA00012865"/>
    </source>
</evidence>
<evidence type="ECO:0000256" key="7">
    <source>
        <dbReference type="ARBA" id="ARBA00022729"/>
    </source>
</evidence>
<dbReference type="Gene3D" id="3.90.1310.10">
    <property type="entry name" value="Penicillin-binding protein 2a (Domain 2)"/>
    <property type="match status" value="1"/>
</dbReference>
<evidence type="ECO:0000256" key="6">
    <source>
        <dbReference type="ARBA" id="ARBA00022692"/>
    </source>
</evidence>
<dbReference type="InterPro" id="IPR012338">
    <property type="entry name" value="Beta-lactam/transpept-like"/>
</dbReference>
<keyword evidence="9" id="KW-0133">Cell shape</keyword>
<dbReference type="PANTHER" id="PTHR30627">
    <property type="entry name" value="PEPTIDOGLYCAN D,D-TRANSPEPTIDASE"/>
    <property type="match status" value="1"/>
</dbReference>
<evidence type="ECO:0000256" key="3">
    <source>
        <dbReference type="ARBA" id="ARBA00007898"/>
    </source>
</evidence>
<sequence>MEEKHNPEFIFIFLILFFLVLILRLFQLQIVQGKTNRFLAENNRIRKILIPAQRGLFFDRHGEPLVQNQPIFHLKSGAEDKKMGREEALTLQAEGKEVEISLRRNYLTGEIFAHLLGYLGEVSLEELKQKKLELEGYRPGSLIGRFGVEMQYEKQLKGRDGGELVEVNTAGEIVRRINKVLPQSGKSFTLAVDRDLQEVAAGEMAGKKGAVIASRPQTGEILVLYSSPSFDPDKVVGAVSDEENLPLLNRVISGIFAPGSTFKIVTSIAGLQEGKISENSLINDPGVIVVNDYRYSNWYFTQYGKTEGEINLIKALARSTDTFFYQLGERLGEEKLISWIKKFHLDQKFGIDLPGESAGFVATPEWKQEIRGESWFLGNTYHLAIGQGDLDLTPLGVNQMTSVIASGGKMCIPRILRVGAENTPYKEDCFDLGINKENIEIVKKGMIGACSAGGTGWPFFDFQIPGLPAGRQVACKTGTAETGDGKTTHAWFTVFAPIDNPEIVLTVLVEKGGEGSYVAAPIAKEILKEYFRE</sequence>
<feature type="transmembrane region" description="Helical" evidence="17">
    <location>
        <begin position="9"/>
        <end position="26"/>
    </location>
</feature>
<evidence type="ECO:0000256" key="1">
    <source>
        <dbReference type="ARBA" id="ARBA00004167"/>
    </source>
</evidence>
<keyword evidence="5" id="KW-1003">Cell membrane</keyword>
<dbReference type="InterPro" id="IPR001460">
    <property type="entry name" value="PCN-bd_Tpept"/>
</dbReference>
<dbReference type="AlphaFoldDB" id="A0A2H0KGA0"/>
<evidence type="ECO:0000256" key="10">
    <source>
        <dbReference type="ARBA" id="ARBA00022984"/>
    </source>
</evidence>
<comment type="similarity">
    <text evidence="3 16">Belongs to the class-D beta-lactamase family.</text>
</comment>
<keyword evidence="6 17" id="KW-0812">Transmembrane</keyword>
<keyword evidence="10" id="KW-0573">Peptidoglycan synthesis</keyword>
<evidence type="ECO:0000256" key="16">
    <source>
        <dbReference type="RuleBase" id="RU361140"/>
    </source>
</evidence>
<evidence type="ECO:0000256" key="12">
    <source>
        <dbReference type="ARBA" id="ARBA00023136"/>
    </source>
</evidence>
<dbReference type="GO" id="GO:0008800">
    <property type="term" value="F:beta-lactamase activity"/>
    <property type="evidence" value="ECO:0007669"/>
    <property type="project" value="UniProtKB-UniRule"/>
</dbReference>
<evidence type="ECO:0000259" key="19">
    <source>
        <dbReference type="Pfam" id="PF03717"/>
    </source>
</evidence>
<keyword evidence="12 17" id="KW-0472">Membrane</keyword>
<comment type="subcellular location">
    <subcellularLocation>
        <location evidence="2">Cell membrane</location>
    </subcellularLocation>
    <subcellularLocation>
        <location evidence="1">Membrane</location>
        <topology evidence="1">Single-pass membrane protein</topology>
    </subcellularLocation>
</comment>
<comment type="catalytic activity">
    <reaction evidence="16">
        <text>a beta-lactam + H2O = a substituted beta-amino acid</text>
        <dbReference type="Rhea" id="RHEA:20401"/>
        <dbReference type="ChEBI" id="CHEBI:15377"/>
        <dbReference type="ChEBI" id="CHEBI:35627"/>
        <dbReference type="ChEBI" id="CHEBI:140347"/>
        <dbReference type="EC" id="3.5.2.6"/>
    </reaction>
</comment>
<dbReference type="InterPro" id="IPR002137">
    <property type="entry name" value="Beta-lactam_class-D_AS"/>
</dbReference>
<dbReference type="GO" id="GO:0005886">
    <property type="term" value="C:plasma membrane"/>
    <property type="evidence" value="ECO:0007669"/>
    <property type="project" value="TreeGrafter"/>
</dbReference>
<keyword evidence="13 16" id="KW-0046">Antibiotic resistance</keyword>
<comment type="caution">
    <text evidence="20">The sequence shown here is derived from an EMBL/GenBank/DDBJ whole genome shotgun (WGS) entry which is preliminary data.</text>
</comment>
<keyword evidence="8 16" id="KW-0378">Hydrolase</keyword>
<dbReference type="PROSITE" id="PS00337">
    <property type="entry name" value="BETA_LACTAMASE_D"/>
    <property type="match status" value="1"/>
</dbReference>
<dbReference type="Pfam" id="PF00905">
    <property type="entry name" value="Transpeptidase"/>
    <property type="match status" value="1"/>
</dbReference>
<dbReference type="Pfam" id="PF03717">
    <property type="entry name" value="PBP_dimer"/>
    <property type="match status" value="1"/>
</dbReference>
<dbReference type="SUPFAM" id="SSF56601">
    <property type="entry name" value="beta-lactamase/transpeptidase-like"/>
    <property type="match status" value="1"/>
</dbReference>
<feature type="modified residue" description="N6-carboxylysine" evidence="15">
    <location>
        <position position="263"/>
    </location>
</feature>
<dbReference type="EC" id="3.5.2.6" evidence="4 16"/>
<keyword evidence="14" id="KW-0961">Cell wall biogenesis/degradation</keyword>
<organism evidence="20 21">
    <name type="scientific">Candidatus Shapirobacteria bacterium CG11_big_fil_rev_8_21_14_0_20_40_12</name>
    <dbReference type="NCBI Taxonomy" id="1974889"/>
    <lineage>
        <taxon>Bacteria</taxon>
        <taxon>Candidatus Shapironibacteriota</taxon>
    </lineage>
</organism>
<dbReference type="GO" id="GO:0046677">
    <property type="term" value="P:response to antibiotic"/>
    <property type="evidence" value="ECO:0007669"/>
    <property type="project" value="UniProtKB-UniRule"/>
</dbReference>
<evidence type="ECO:0000256" key="13">
    <source>
        <dbReference type="ARBA" id="ARBA00023251"/>
    </source>
</evidence>
<evidence type="ECO:0000256" key="8">
    <source>
        <dbReference type="ARBA" id="ARBA00022801"/>
    </source>
</evidence>
<keyword evidence="11 17" id="KW-1133">Transmembrane helix</keyword>
<accession>A0A2H0KGA0</accession>
<evidence type="ECO:0000256" key="17">
    <source>
        <dbReference type="SAM" id="Phobius"/>
    </source>
</evidence>
<dbReference type="InterPro" id="IPR005311">
    <property type="entry name" value="PBP_dimer"/>
</dbReference>
<evidence type="ECO:0000256" key="11">
    <source>
        <dbReference type="ARBA" id="ARBA00022989"/>
    </source>
</evidence>
<protein>
    <recommendedName>
        <fullName evidence="4 16">Beta-lactamase</fullName>
        <ecNumber evidence="4 16">3.5.2.6</ecNumber>
    </recommendedName>
</protein>
<dbReference type="PANTHER" id="PTHR30627:SF2">
    <property type="entry name" value="PEPTIDOGLYCAN D,D-TRANSPEPTIDASE MRDA"/>
    <property type="match status" value="1"/>
</dbReference>
<dbReference type="GO" id="GO:0008658">
    <property type="term" value="F:penicillin binding"/>
    <property type="evidence" value="ECO:0007669"/>
    <property type="project" value="InterPro"/>
</dbReference>
<dbReference type="InterPro" id="IPR050515">
    <property type="entry name" value="Beta-lactam/transpept"/>
</dbReference>